<dbReference type="VEuPathDB" id="TrichDB:TVAG_011190"/>
<dbReference type="InParanoid" id="A2DP44"/>
<reference evidence="1" key="1">
    <citation type="submission" date="2006-10" db="EMBL/GenBank/DDBJ databases">
        <authorList>
            <person name="Amadeo P."/>
            <person name="Zhao Q."/>
            <person name="Wortman J."/>
            <person name="Fraser-Liggett C."/>
            <person name="Carlton J."/>
        </authorList>
    </citation>
    <scope>NUCLEOTIDE SEQUENCE</scope>
    <source>
        <strain evidence="1">G3</strain>
    </source>
</reference>
<accession>A2DP44</accession>
<organism evidence="1 2">
    <name type="scientific">Trichomonas vaginalis (strain ATCC PRA-98 / G3)</name>
    <dbReference type="NCBI Taxonomy" id="412133"/>
    <lineage>
        <taxon>Eukaryota</taxon>
        <taxon>Metamonada</taxon>
        <taxon>Parabasalia</taxon>
        <taxon>Trichomonadida</taxon>
        <taxon>Trichomonadidae</taxon>
        <taxon>Trichomonas</taxon>
    </lineage>
</organism>
<proteinExistence type="predicted"/>
<dbReference type="EMBL" id="DS113225">
    <property type="protein sequence ID" value="EAY17893.1"/>
    <property type="molecule type" value="Genomic_DNA"/>
</dbReference>
<evidence type="ECO:0000313" key="2">
    <source>
        <dbReference type="Proteomes" id="UP000001542"/>
    </source>
</evidence>
<dbReference type="VEuPathDB" id="TrichDB:TVAGG3_0989070"/>
<name>A2DP44_TRIV3</name>
<evidence type="ECO:0000313" key="1">
    <source>
        <dbReference type="EMBL" id="EAY17893.1"/>
    </source>
</evidence>
<reference evidence="1" key="2">
    <citation type="journal article" date="2007" name="Science">
        <title>Draft genome sequence of the sexually transmitted pathogen Trichomonas vaginalis.</title>
        <authorList>
            <person name="Carlton J.M."/>
            <person name="Hirt R.P."/>
            <person name="Silva J.C."/>
            <person name="Delcher A.L."/>
            <person name="Schatz M."/>
            <person name="Zhao Q."/>
            <person name="Wortman J.R."/>
            <person name="Bidwell S.L."/>
            <person name="Alsmark U.C.M."/>
            <person name="Besteiro S."/>
            <person name="Sicheritz-Ponten T."/>
            <person name="Noel C.J."/>
            <person name="Dacks J.B."/>
            <person name="Foster P.G."/>
            <person name="Simillion C."/>
            <person name="Van de Peer Y."/>
            <person name="Miranda-Saavedra D."/>
            <person name="Barton G.J."/>
            <person name="Westrop G.D."/>
            <person name="Mueller S."/>
            <person name="Dessi D."/>
            <person name="Fiori P.L."/>
            <person name="Ren Q."/>
            <person name="Paulsen I."/>
            <person name="Zhang H."/>
            <person name="Bastida-Corcuera F.D."/>
            <person name="Simoes-Barbosa A."/>
            <person name="Brown M.T."/>
            <person name="Hayes R.D."/>
            <person name="Mukherjee M."/>
            <person name="Okumura C.Y."/>
            <person name="Schneider R."/>
            <person name="Smith A.J."/>
            <person name="Vanacova S."/>
            <person name="Villalvazo M."/>
            <person name="Haas B.J."/>
            <person name="Pertea M."/>
            <person name="Feldblyum T.V."/>
            <person name="Utterback T.R."/>
            <person name="Shu C.L."/>
            <person name="Osoegawa K."/>
            <person name="de Jong P.J."/>
            <person name="Hrdy I."/>
            <person name="Horvathova L."/>
            <person name="Zubacova Z."/>
            <person name="Dolezal P."/>
            <person name="Malik S.B."/>
            <person name="Logsdon J.M. Jr."/>
            <person name="Henze K."/>
            <person name="Gupta A."/>
            <person name="Wang C.C."/>
            <person name="Dunne R.L."/>
            <person name="Upcroft J.A."/>
            <person name="Upcroft P."/>
            <person name="White O."/>
            <person name="Salzberg S.L."/>
            <person name="Tang P."/>
            <person name="Chiu C.-H."/>
            <person name="Lee Y.-S."/>
            <person name="Embley T.M."/>
            <person name="Coombs G.H."/>
            <person name="Mottram J.C."/>
            <person name="Tachezy J."/>
            <person name="Fraser-Liggett C.M."/>
            <person name="Johnson P.J."/>
        </authorList>
    </citation>
    <scope>NUCLEOTIDE SEQUENCE [LARGE SCALE GENOMIC DNA]</scope>
    <source>
        <strain evidence="1">G3</strain>
    </source>
</reference>
<dbReference type="Proteomes" id="UP000001542">
    <property type="component" value="Unassembled WGS sequence"/>
</dbReference>
<dbReference type="AlphaFoldDB" id="A2DP44"/>
<dbReference type="RefSeq" id="XP_001330028.1">
    <property type="nucleotide sequence ID" value="XM_001329993.1"/>
</dbReference>
<gene>
    <name evidence="1" type="ORF">TVAG_011190</name>
</gene>
<dbReference type="OrthoDB" id="10645444at2759"/>
<dbReference type="KEGG" id="tva:4775915"/>
<keyword evidence="2" id="KW-1185">Reference proteome</keyword>
<sequence length="755" mass="86042">MTIISIDDKKVLSTFISNCVHLVWDILQLASMFTCSDDNVIQHASIDFGPNNQVNLGIDWSCQFNDVITKLVVPNSSPNTLFVLTNEGSIHFYGRSANYKYFRSIREINFQIEGEKVIDIADSFSDFLILMTEHMICFYHTLKFKISSVITTSLKFTSFTRLITIPKYPFKFFTLTKHKTLIQWCFDFETGSFKIIPNPYKFMTKNTEMVNTLSISENGFYYLSDKLRIINLSVETTDIMVQKSFDIPIISYPKLISAIGNNIAFINYARQLCITNNGKVNTIINSEGPIIGLAFPSPSLIMYITENEFYSLSIKPPMYKNLILTSSFIDQTKSINFQDMKESGGIVAVRIGQNRIFVINSKDQKQTELYFFENLVDYYITEMKEPSFVLTVGLKGKNTIILDPNHNVLSDNKVDFSEISTTVKINDEIMLLKKNGTLVTTTDLMKMMTFPIHQSAIYHNTSSTICISNSTNIYVFSVKGEAPRETHSFNDNEINLISFDGYTITYLNKAKSVKQVMLSIRSGSMTNIHEKPQNNFPTTYFSNPEVMKNALIASAYIMEKGDQPPDDVSEIKFFFDIKQRPITLLKGENTSRLYRGAFMSLKGVEIDDDMRLQFEECCNSWTKSSRFINSAVMQHFLGDEKSAAQSLIEMKQYELAASYSFEHSFYDIAKMAAAHYAFQRASKGMSVEAASVLMTFDEYHAACHILYNSQYFEKMKACALIGIEKGKLTECKFGKDLTIVDLVPIDEILRISNLH</sequence>
<protein>
    <submittedName>
        <fullName evidence="1">Uncharacterized protein</fullName>
    </submittedName>
</protein>